<dbReference type="Proteomes" id="UP001162175">
    <property type="component" value="Unassembled WGS sequence"/>
</dbReference>
<accession>A0AA43U026</accession>
<reference evidence="1" key="1">
    <citation type="submission" date="2022-11" db="EMBL/GenBank/DDBJ databases">
        <title>Draft genome of Mycoplasma arginini isolated from fly.</title>
        <authorList>
            <person name="Severgnini M."/>
            <person name="Gioia G."/>
            <person name="Cremonesi P."/>
            <person name="Moroni P."/>
            <person name="Addis M.F."/>
            <person name="Castiglioni B."/>
        </authorList>
    </citation>
    <scope>NUCLEOTIDE SEQUENCE</scope>
    <source>
        <strain evidence="1">QMP CG1-1632</strain>
    </source>
</reference>
<proteinExistence type="predicted"/>
<comment type="caution">
    <text evidence="1">The sequence shown here is derived from an EMBL/GenBank/DDBJ whole genome shotgun (WGS) entry which is preliminary data.</text>
</comment>
<sequence>MFIEATIFYNGQYISIIEDNVKDAIAAFIAALPFDGNMVISDLEATIRAVEGVNDIVFKNVYARAFETDFLTAATKLMDDYKLLAIGSRKWETVAGYMVAEDTSGYTLTDKLTFTIDG</sequence>
<evidence type="ECO:0000313" key="2">
    <source>
        <dbReference type="Proteomes" id="UP001162175"/>
    </source>
</evidence>
<protein>
    <submittedName>
        <fullName evidence="1">Uncharacterized protein</fullName>
    </submittedName>
</protein>
<organism evidence="1 2">
    <name type="scientific">Mycoplasmopsis arginini</name>
    <name type="common">Mycoplasma arginini</name>
    <dbReference type="NCBI Taxonomy" id="2094"/>
    <lineage>
        <taxon>Bacteria</taxon>
        <taxon>Bacillati</taxon>
        <taxon>Mycoplasmatota</taxon>
        <taxon>Mycoplasmoidales</taxon>
        <taxon>Metamycoplasmataceae</taxon>
        <taxon>Mycoplasmopsis</taxon>
    </lineage>
</organism>
<evidence type="ECO:0000313" key="1">
    <source>
        <dbReference type="EMBL" id="MDI3349626.1"/>
    </source>
</evidence>
<dbReference type="AlphaFoldDB" id="A0AA43U026"/>
<gene>
    <name evidence="1" type="ORF">DCBHLPFO_00744</name>
</gene>
<name>A0AA43U026_MYCAR</name>
<dbReference type="EMBL" id="JAPFAR010000070">
    <property type="protein sequence ID" value="MDI3349626.1"/>
    <property type="molecule type" value="Genomic_DNA"/>
</dbReference>